<dbReference type="OrthoDB" id="9811073at2"/>
<dbReference type="NCBIfam" id="TIGR00678">
    <property type="entry name" value="holB"/>
    <property type="match status" value="1"/>
</dbReference>
<dbReference type="EC" id="2.7.7.7" evidence="1"/>
<dbReference type="GO" id="GO:0003887">
    <property type="term" value="F:DNA-directed DNA polymerase activity"/>
    <property type="evidence" value="ECO:0007669"/>
    <property type="project" value="UniProtKB-KW"/>
</dbReference>
<name>A0A3L8Q086_9GAMM</name>
<evidence type="ECO:0000256" key="2">
    <source>
        <dbReference type="ARBA" id="ARBA00022932"/>
    </source>
</evidence>
<dbReference type="RefSeq" id="WP_121837542.1">
    <property type="nucleotide sequence ID" value="NZ_ML014757.1"/>
</dbReference>
<dbReference type="GO" id="GO:0008408">
    <property type="term" value="F:3'-5' exonuclease activity"/>
    <property type="evidence" value="ECO:0007669"/>
    <property type="project" value="InterPro"/>
</dbReference>
<comment type="catalytic activity">
    <reaction evidence="3">
        <text>DNA(n) + a 2'-deoxyribonucleoside 5'-triphosphate = DNA(n+1) + diphosphate</text>
        <dbReference type="Rhea" id="RHEA:22508"/>
        <dbReference type="Rhea" id="RHEA-COMP:17339"/>
        <dbReference type="Rhea" id="RHEA-COMP:17340"/>
        <dbReference type="ChEBI" id="CHEBI:33019"/>
        <dbReference type="ChEBI" id="CHEBI:61560"/>
        <dbReference type="ChEBI" id="CHEBI:173112"/>
        <dbReference type="EC" id="2.7.7.7"/>
    </reaction>
</comment>
<reference evidence="4 5" key="1">
    <citation type="submission" date="2018-09" db="EMBL/GenBank/DDBJ databases">
        <title>Phylogeny of the Shewanellaceae, and recommendation for two new genera, Pseudoshewanella and Parashewanella.</title>
        <authorList>
            <person name="Wang G."/>
        </authorList>
    </citation>
    <scope>NUCLEOTIDE SEQUENCE [LARGE SCALE GENOMIC DNA]</scope>
    <source>
        <strain evidence="4 5">C51</strain>
    </source>
</reference>
<dbReference type="PANTHER" id="PTHR11669:SF8">
    <property type="entry name" value="DNA POLYMERASE III SUBUNIT DELTA"/>
    <property type="match status" value="1"/>
</dbReference>
<evidence type="ECO:0000256" key="1">
    <source>
        <dbReference type="ARBA" id="ARBA00012417"/>
    </source>
</evidence>
<gene>
    <name evidence="4" type="primary">holB</name>
    <name evidence="4" type="ORF">D5018_03195</name>
</gene>
<evidence type="ECO:0000256" key="3">
    <source>
        <dbReference type="ARBA" id="ARBA00049244"/>
    </source>
</evidence>
<keyword evidence="4" id="KW-0808">Transferase</keyword>
<dbReference type="InterPro" id="IPR004622">
    <property type="entry name" value="DNA_pol_HolB"/>
</dbReference>
<comment type="caution">
    <text evidence="4">The sequence shown here is derived from an EMBL/GenBank/DDBJ whole genome shotgun (WGS) entry which is preliminary data.</text>
</comment>
<evidence type="ECO:0000313" key="4">
    <source>
        <dbReference type="EMBL" id="RLV61116.1"/>
    </source>
</evidence>
<keyword evidence="5" id="KW-1185">Reference proteome</keyword>
<dbReference type="Pfam" id="PF13177">
    <property type="entry name" value="DNA_pol3_delta2"/>
    <property type="match status" value="1"/>
</dbReference>
<evidence type="ECO:0000313" key="5">
    <source>
        <dbReference type="Proteomes" id="UP000281474"/>
    </source>
</evidence>
<dbReference type="EMBL" id="QZEI01000006">
    <property type="protein sequence ID" value="RLV61116.1"/>
    <property type="molecule type" value="Genomic_DNA"/>
</dbReference>
<dbReference type="Gene3D" id="3.40.50.300">
    <property type="entry name" value="P-loop containing nucleotide triphosphate hydrolases"/>
    <property type="match status" value="1"/>
</dbReference>
<dbReference type="GO" id="GO:0009360">
    <property type="term" value="C:DNA polymerase III complex"/>
    <property type="evidence" value="ECO:0007669"/>
    <property type="project" value="TreeGrafter"/>
</dbReference>
<dbReference type="SUPFAM" id="SSF52540">
    <property type="entry name" value="P-loop containing nucleoside triphosphate hydrolases"/>
    <property type="match status" value="1"/>
</dbReference>
<dbReference type="InterPro" id="IPR050238">
    <property type="entry name" value="DNA_Rep/Repair_Clamp_Loader"/>
</dbReference>
<dbReference type="PANTHER" id="PTHR11669">
    <property type="entry name" value="REPLICATION FACTOR C / DNA POLYMERASE III GAMMA-TAU SUBUNIT"/>
    <property type="match status" value="1"/>
</dbReference>
<sequence length="308" mass="33988">MVKLTQLSWLDDARQVFYNQLNSDSLPHAQLLGIESGYGAELLLAHLAQTALCEKPTSKGACGFCRGCHLVEAGNHPDLHTIKPDGSQIKVDQIRQLCQSLATTAQQSGRRVAVIHHCEKLNQAAANALLKTLEEPGDDTLLLLQTDSPNLLMATISSRCQKLAIRKPDKKQILDWLSQHSDVKGDATWCIPLVGGPLELMSAIDSGHYQALLNYRKAWAESLSLGHLSQCFLATNEQDIVDALDVLYLVLRQFVLQGKYSDALLHSSVIALASDVMQVRQKLTMMSNINAPALCQQFLIKYRHLVNS</sequence>
<dbReference type="Proteomes" id="UP000281474">
    <property type="component" value="Unassembled WGS sequence"/>
</dbReference>
<dbReference type="GO" id="GO:0006261">
    <property type="term" value="P:DNA-templated DNA replication"/>
    <property type="evidence" value="ECO:0007669"/>
    <property type="project" value="TreeGrafter"/>
</dbReference>
<keyword evidence="4" id="KW-0548">Nucleotidyltransferase</keyword>
<proteinExistence type="predicted"/>
<dbReference type="AlphaFoldDB" id="A0A3L8Q086"/>
<keyword evidence="2" id="KW-0239">DNA-directed DNA polymerase</keyword>
<organism evidence="4 5">
    <name type="scientific">Parashewanella curva</name>
    <dbReference type="NCBI Taxonomy" id="2338552"/>
    <lineage>
        <taxon>Bacteria</taxon>
        <taxon>Pseudomonadati</taxon>
        <taxon>Pseudomonadota</taxon>
        <taxon>Gammaproteobacteria</taxon>
        <taxon>Alteromonadales</taxon>
        <taxon>Shewanellaceae</taxon>
        <taxon>Parashewanella</taxon>
    </lineage>
</organism>
<protein>
    <recommendedName>
        <fullName evidence="1">DNA-directed DNA polymerase</fullName>
        <ecNumber evidence="1">2.7.7.7</ecNumber>
    </recommendedName>
</protein>
<accession>A0A3L8Q086</accession>
<dbReference type="InterPro" id="IPR027417">
    <property type="entry name" value="P-loop_NTPase"/>
</dbReference>